<accession>A0AA35CK41</accession>
<dbReference type="KEGG" id="cmic:caldi_09480"/>
<dbReference type="AlphaFoldDB" id="A0AA35CK41"/>
<sequence>MHLGKAGWLGAQGFRHRIHLLTVLPYKLADSPVAAKASLGALCAGTGCMPDWLRESRATGVSGSVGKVAASACCVAEPLEEGRREYLHLVLLGSLPSKRQEMRSNALR</sequence>
<reference evidence="1" key="1">
    <citation type="submission" date="2022-03" db="EMBL/GenBank/DDBJ databases">
        <title>Complete genome sequence of Caldinitratiruptor microaerophilus.</title>
        <authorList>
            <person name="Mukaiyama R."/>
            <person name="Nishiyama T."/>
            <person name="Ueda K."/>
        </authorList>
    </citation>
    <scope>NUCLEOTIDE SEQUENCE</scope>
    <source>
        <strain evidence="1">JCM 16183</strain>
    </source>
</reference>
<gene>
    <name evidence="1" type="ORF">caldi_09480</name>
</gene>
<dbReference type="EMBL" id="AP025628">
    <property type="protein sequence ID" value="BDG59858.1"/>
    <property type="molecule type" value="Genomic_DNA"/>
</dbReference>
<name>A0AA35CK41_9FIRM</name>
<proteinExistence type="predicted"/>
<organism evidence="1 2">
    <name type="scientific">Caldinitratiruptor microaerophilus</name>
    <dbReference type="NCBI Taxonomy" id="671077"/>
    <lineage>
        <taxon>Bacteria</taxon>
        <taxon>Bacillati</taxon>
        <taxon>Bacillota</taxon>
        <taxon>Clostridia</taxon>
        <taxon>Eubacteriales</taxon>
        <taxon>Symbiobacteriaceae</taxon>
        <taxon>Caldinitratiruptor</taxon>
    </lineage>
</organism>
<evidence type="ECO:0000313" key="1">
    <source>
        <dbReference type="EMBL" id="BDG59858.1"/>
    </source>
</evidence>
<keyword evidence="2" id="KW-1185">Reference proteome</keyword>
<protein>
    <submittedName>
        <fullName evidence="1">Uncharacterized protein</fullName>
    </submittedName>
</protein>
<dbReference type="Proteomes" id="UP001163687">
    <property type="component" value="Chromosome"/>
</dbReference>
<evidence type="ECO:0000313" key="2">
    <source>
        <dbReference type="Proteomes" id="UP001163687"/>
    </source>
</evidence>